<reference evidence="3 4" key="1">
    <citation type="journal article" date="2010" name="Cell">
        <title>The genome of Naegleria gruberi illuminates early eukaryotic versatility.</title>
        <authorList>
            <person name="Fritz-Laylin L.K."/>
            <person name="Prochnik S.E."/>
            <person name="Ginger M.L."/>
            <person name="Dacks J.B."/>
            <person name="Carpenter M.L."/>
            <person name="Field M.C."/>
            <person name="Kuo A."/>
            <person name="Paredez A."/>
            <person name="Chapman J."/>
            <person name="Pham J."/>
            <person name="Shu S."/>
            <person name="Neupane R."/>
            <person name="Cipriano M."/>
            <person name="Mancuso J."/>
            <person name="Tu H."/>
            <person name="Salamov A."/>
            <person name="Lindquist E."/>
            <person name="Shapiro H."/>
            <person name="Lucas S."/>
            <person name="Grigoriev I.V."/>
            <person name="Cande W.Z."/>
            <person name="Fulton C."/>
            <person name="Rokhsar D.S."/>
            <person name="Dawson S.C."/>
        </authorList>
    </citation>
    <scope>NUCLEOTIDE SEQUENCE [LARGE SCALE GENOMIC DNA]</scope>
    <source>
        <strain evidence="3 4">NEG-M</strain>
    </source>
</reference>
<evidence type="ECO:0000313" key="3">
    <source>
        <dbReference type="EMBL" id="EFC35431.1"/>
    </source>
</evidence>
<accession>D2W670</accession>
<feature type="coiled-coil region" evidence="1">
    <location>
        <begin position="62"/>
        <end position="99"/>
    </location>
</feature>
<dbReference type="KEGG" id="ngr:NAEGRDRAFT_76913"/>
<dbReference type="GeneID" id="8861123"/>
<dbReference type="RefSeq" id="XP_002668175.1">
    <property type="nucleotide sequence ID" value="XM_002668129.1"/>
</dbReference>
<dbReference type="InParanoid" id="D2W670"/>
<keyword evidence="4" id="KW-1185">Reference proteome</keyword>
<evidence type="ECO:0000256" key="1">
    <source>
        <dbReference type="SAM" id="Coils"/>
    </source>
</evidence>
<sequence length="258" mass="30039">MSNNSSRVNKMVSGASNCENTISQNNRKTLQTKASTSDLFVETVDREKRRNSIAEEKLLSENETLRQEKVDLLGRIRELEEKQNKSDELIRKLELELASFRNRESMEVTDSKTELILNEITNLSARNQDMIFNYMLEIIPNENDSESELFISLLSKSVYKLEPVDERQQISMAWDKFNSSIMKRLPNCYKLLIENKVYKDKFFEILKNCQRISDLCEQSRIPKIRMEWGSSKAGMECICPGIMAANRVIVDSIYSKYF</sequence>
<dbReference type="EMBL" id="GG739244">
    <property type="protein sequence ID" value="EFC35431.1"/>
    <property type="molecule type" value="Genomic_DNA"/>
</dbReference>
<gene>
    <name evidence="3" type="ORF">NAEGRDRAFT_76913</name>
</gene>
<protein>
    <submittedName>
        <fullName evidence="3">Predicted protein</fullName>
    </submittedName>
</protein>
<organism evidence="4">
    <name type="scientific">Naegleria gruberi</name>
    <name type="common">Amoeba</name>
    <dbReference type="NCBI Taxonomy" id="5762"/>
    <lineage>
        <taxon>Eukaryota</taxon>
        <taxon>Discoba</taxon>
        <taxon>Heterolobosea</taxon>
        <taxon>Tetramitia</taxon>
        <taxon>Eutetramitia</taxon>
        <taxon>Vahlkampfiidae</taxon>
        <taxon>Naegleria</taxon>
    </lineage>
</organism>
<evidence type="ECO:0000313" key="4">
    <source>
        <dbReference type="Proteomes" id="UP000006671"/>
    </source>
</evidence>
<name>D2W670_NAEGR</name>
<feature type="region of interest" description="Disordered" evidence="2">
    <location>
        <begin position="1"/>
        <end position="34"/>
    </location>
</feature>
<proteinExistence type="predicted"/>
<keyword evidence="1" id="KW-0175">Coiled coil</keyword>
<evidence type="ECO:0000256" key="2">
    <source>
        <dbReference type="SAM" id="MobiDB-lite"/>
    </source>
</evidence>
<dbReference type="AlphaFoldDB" id="D2W670"/>
<dbReference type="Proteomes" id="UP000006671">
    <property type="component" value="Unassembled WGS sequence"/>
</dbReference>
<dbReference type="VEuPathDB" id="AmoebaDB:NAEGRDRAFT_76913"/>